<dbReference type="EMBL" id="GG662820">
    <property type="protein sequence ID" value="EWS75945.1"/>
    <property type="molecule type" value="Genomic_DNA"/>
</dbReference>
<proteinExistence type="predicted"/>
<dbReference type="SUPFAM" id="SSF52047">
    <property type="entry name" value="RNI-like"/>
    <property type="match status" value="1"/>
</dbReference>
<evidence type="ECO:0000313" key="1">
    <source>
        <dbReference type="EMBL" id="EWS75945.1"/>
    </source>
</evidence>
<name>W7X972_TETTS</name>
<accession>W7X972</accession>
<gene>
    <name evidence="1" type="ORF">TTHERM_000161789</name>
</gene>
<reference evidence="2" key="1">
    <citation type="journal article" date="2006" name="PLoS Biol.">
        <title>Macronuclear genome sequence of the ciliate Tetrahymena thermophila, a model eukaryote.</title>
        <authorList>
            <person name="Eisen J.A."/>
            <person name="Coyne R.S."/>
            <person name="Wu M."/>
            <person name="Wu D."/>
            <person name="Thiagarajan M."/>
            <person name="Wortman J.R."/>
            <person name="Badger J.H."/>
            <person name="Ren Q."/>
            <person name="Amedeo P."/>
            <person name="Jones K.M."/>
            <person name="Tallon L.J."/>
            <person name="Delcher A.L."/>
            <person name="Salzberg S.L."/>
            <person name="Silva J.C."/>
            <person name="Haas B.J."/>
            <person name="Majoros W.H."/>
            <person name="Farzad M."/>
            <person name="Carlton J.M."/>
            <person name="Smith R.K. Jr."/>
            <person name="Garg J."/>
            <person name="Pearlman R.E."/>
            <person name="Karrer K.M."/>
            <person name="Sun L."/>
            <person name="Manning G."/>
            <person name="Elde N.C."/>
            <person name="Turkewitz A.P."/>
            <person name="Asai D.J."/>
            <person name="Wilkes D.E."/>
            <person name="Wang Y."/>
            <person name="Cai H."/>
            <person name="Collins K."/>
            <person name="Stewart B.A."/>
            <person name="Lee S.R."/>
            <person name="Wilamowska K."/>
            <person name="Weinberg Z."/>
            <person name="Ruzzo W.L."/>
            <person name="Wloga D."/>
            <person name="Gaertig J."/>
            <person name="Frankel J."/>
            <person name="Tsao C.-C."/>
            <person name="Gorovsky M.A."/>
            <person name="Keeling P.J."/>
            <person name="Waller R.F."/>
            <person name="Patron N.J."/>
            <person name="Cherry J.M."/>
            <person name="Stover N.A."/>
            <person name="Krieger C.J."/>
            <person name="del Toro C."/>
            <person name="Ryder H.F."/>
            <person name="Williamson S.C."/>
            <person name="Barbeau R.A."/>
            <person name="Hamilton E.P."/>
            <person name="Orias E."/>
        </authorList>
    </citation>
    <scope>NUCLEOTIDE SEQUENCE [LARGE SCALE GENOMIC DNA]</scope>
    <source>
        <strain evidence="2">SB210</strain>
    </source>
</reference>
<dbReference type="Proteomes" id="UP000009168">
    <property type="component" value="Unassembled WGS sequence"/>
</dbReference>
<organism evidence="1 2">
    <name type="scientific">Tetrahymena thermophila (strain SB210)</name>
    <dbReference type="NCBI Taxonomy" id="312017"/>
    <lineage>
        <taxon>Eukaryota</taxon>
        <taxon>Sar</taxon>
        <taxon>Alveolata</taxon>
        <taxon>Ciliophora</taxon>
        <taxon>Intramacronucleata</taxon>
        <taxon>Oligohymenophorea</taxon>
        <taxon>Hymenostomatida</taxon>
        <taxon>Tetrahymenina</taxon>
        <taxon>Tetrahymenidae</taxon>
        <taxon>Tetrahymena</taxon>
    </lineage>
</organism>
<dbReference type="Gene3D" id="3.80.10.10">
    <property type="entry name" value="Ribonuclease Inhibitor"/>
    <property type="match status" value="1"/>
</dbReference>
<evidence type="ECO:0000313" key="2">
    <source>
        <dbReference type="Proteomes" id="UP000009168"/>
    </source>
</evidence>
<sequence length="202" mass="23756">MRDRAVQGQQFNISKQKKTIQKNQKIFRKQLRLNLAMQKNQLDLSELKIWEKKFQNILIQNLWQSFQIGIKLDLKEQNIYQLSYKTAKAFNLQSSIYRKYFLSFIITTVLSLNQLGDEGVINVGNGVSVLNRLNQLTLYLSRNNVTTKSSLYLIDQLIKCSKLRYLKLSLSGNGNAIRQLNQKIYQRLIKNLKYLVVKIIYF</sequence>
<keyword evidence="2" id="KW-1185">Reference proteome</keyword>
<dbReference type="KEGG" id="tet:TTHERM_000161789"/>
<protein>
    <submittedName>
        <fullName evidence="1">Uncharacterized protein</fullName>
    </submittedName>
</protein>
<dbReference type="InParanoid" id="W7X972"/>
<dbReference type="RefSeq" id="XP_012651463.1">
    <property type="nucleotide sequence ID" value="XM_012796009.1"/>
</dbReference>
<dbReference type="GeneID" id="24437635"/>
<dbReference type="InterPro" id="IPR032675">
    <property type="entry name" value="LRR_dom_sf"/>
</dbReference>
<dbReference type="AlphaFoldDB" id="W7X972"/>